<dbReference type="EMBL" id="GL385398">
    <property type="protein sequence ID" value="EJT74228.1"/>
    <property type="molecule type" value="Genomic_DNA"/>
</dbReference>
<feature type="compositionally biased region" description="Basic and acidic residues" evidence="1">
    <location>
        <begin position="63"/>
        <end position="74"/>
    </location>
</feature>
<protein>
    <submittedName>
        <fullName evidence="2 3">Uncharacterized protein</fullName>
    </submittedName>
</protein>
<keyword evidence="4" id="KW-1185">Reference proteome</keyword>
<evidence type="ECO:0000313" key="3">
    <source>
        <dbReference type="EnsemblFungi" id="EJT74228"/>
    </source>
</evidence>
<feature type="region of interest" description="Disordered" evidence="1">
    <location>
        <begin position="26"/>
        <end position="74"/>
    </location>
</feature>
<accession>J3P3I6</accession>
<dbReference type="EnsemblFungi" id="EJT74228">
    <property type="protein sequence ID" value="EJT74228"/>
    <property type="gene ID" value="GGTG_08072"/>
</dbReference>
<dbReference type="Proteomes" id="UP000006039">
    <property type="component" value="Unassembled WGS sequence"/>
</dbReference>
<dbReference type="GeneID" id="20348530"/>
<dbReference type="HOGENOM" id="CLU_2687973_0_0_1"/>
<evidence type="ECO:0000313" key="4">
    <source>
        <dbReference type="Proteomes" id="UP000006039"/>
    </source>
</evidence>
<sequence length="74" mass="8065">MSPLSTCGNEIGAPRATETLSVCSKYGQGISPSTKKSRAPQRQMMQERYKQTPQSNAALGGSHIHDMVTRGEER</sequence>
<reference evidence="4" key="1">
    <citation type="submission" date="2010-07" db="EMBL/GenBank/DDBJ databases">
        <title>The genome sequence of Gaeumannomyces graminis var. tritici strain R3-111a-1.</title>
        <authorList>
            <consortium name="The Broad Institute Genome Sequencing Platform"/>
            <person name="Ma L.-J."/>
            <person name="Dead R."/>
            <person name="Young S."/>
            <person name="Zeng Q."/>
            <person name="Koehrsen M."/>
            <person name="Alvarado L."/>
            <person name="Berlin A."/>
            <person name="Chapman S.B."/>
            <person name="Chen Z."/>
            <person name="Freedman E."/>
            <person name="Gellesch M."/>
            <person name="Goldberg J."/>
            <person name="Griggs A."/>
            <person name="Gujja S."/>
            <person name="Heilman E.R."/>
            <person name="Heiman D."/>
            <person name="Hepburn T."/>
            <person name="Howarth C."/>
            <person name="Jen D."/>
            <person name="Larson L."/>
            <person name="Mehta T."/>
            <person name="Neiman D."/>
            <person name="Pearson M."/>
            <person name="Roberts A."/>
            <person name="Saif S."/>
            <person name="Shea T."/>
            <person name="Shenoy N."/>
            <person name="Sisk P."/>
            <person name="Stolte C."/>
            <person name="Sykes S."/>
            <person name="Walk T."/>
            <person name="White J."/>
            <person name="Yandava C."/>
            <person name="Haas B."/>
            <person name="Nusbaum C."/>
            <person name="Birren B."/>
        </authorList>
    </citation>
    <scope>NUCLEOTIDE SEQUENCE [LARGE SCALE GENOMIC DNA]</scope>
    <source>
        <strain evidence="4">R3-111a-1</strain>
    </source>
</reference>
<proteinExistence type="predicted"/>
<reference evidence="2" key="3">
    <citation type="submission" date="2010-09" db="EMBL/GenBank/DDBJ databases">
        <title>Annotation of Gaeumannomyces graminis var. tritici R3-111a-1.</title>
        <authorList>
            <consortium name="The Broad Institute Genome Sequencing Platform"/>
            <person name="Ma L.-J."/>
            <person name="Dead R."/>
            <person name="Young S.K."/>
            <person name="Zeng Q."/>
            <person name="Gargeya S."/>
            <person name="Fitzgerald M."/>
            <person name="Haas B."/>
            <person name="Abouelleil A."/>
            <person name="Alvarado L."/>
            <person name="Arachchi H.M."/>
            <person name="Berlin A."/>
            <person name="Brown A."/>
            <person name="Chapman S.B."/>
            <person name="Chen Z."/>
            <person name="Dunbar C."/>
            <person name="Freedman E."/>
            <person name="Gearin G."/>
            <person name="Gellesch M."/>
            <person name="Goldberg J."/>
            <person name="Griggs A."/>
            <person name="Gujja S."/>
            <person name="Heiman D."/>
            <person name="Howarth C."/>
            <person name="Larson L."/>
            <person name="Lui A."/>
            <person name="MacDonald P.J.P."/>
            <person name="Mehta T."/>
            <person name="Montmayeur A."/>
            <person name="Murphy C."/>
            <person name="Neiman D."/>
            <person name="Pearson M."/>
            <person name="Priest M."/>
            <person name="Roberts A."/>
            <person name="Saif S."/>
            <person name="Shea T."/>
            <person name="Shenoy N."/>
            <person name="Sisk P."/>
            <person name="Stolte C."/>
            <person name="Sykes S."/>
            <person name="Yandava C."/>
            <person name="Wortman J."/>
            <person name="Nusbaum C."/>
            <person name="Birren B."/>
        </authorList>
    </citation>
    <scope>NUCLEOTIDE SEQUENCE</scope>
    <source>
        <strain evidence="2">R3-111a-1</strain>
    </source>
</reference>
<dbReference type="AlphaFoldDB" id="J3P3I6"/>
<organism evidence="2">
    <name type="scientific">Gaeumannomyces tritici (strain R3-111a-1)</name>
    <name type="common">Wheat and barley take-all root rot fungus</name>
    <name type="synonym">Gaeumannomyces graminis var. tritici</name>
    <dbReference type="NCBI Taxonomy" id="644352"/>
    <lineage>
        <taxon>Eukaryota</taxon>
        <taxon>Fungi</taxon>
        <taxon>Dikarya</taxon>
        <taxon>Ascomycota</taxon>
        <taxon>Pezizomycotina</taxon>
        <taxon>Sordariomycetes</taxon>
        <taxon>Sordariomycetidae</taxon>
        <taxon>Magnaporthales</taxon>
        <taxon>Magnaporthaceae</taxon>
        <taxon>Gaeumannomyces</taxon>
    </lineage>
</organism>
<evidence type="ECO:0000313" key="2">
    <source>
        <dbReference type="EMBL" id="EJT74228.1"/>
    </source>
</evidence>
<reference evidence="3" key="4">
    <citation type="journal article" date="2015" name="G3 (Bethesda)">
        <title>Genome sequences of three phytopathogenic species of the Magnaporthaceae family of fungi.</title>
        <authorList>
            <person name="Okagaki L.H."/>
            <person name="Nunes C.C."/>
            <person name="Sailsbery J."/>
            <person name="Clay B."/>
            <person name="Brown D."/>
            <person name="John T."/>
            <person name="Oh Y."/>
            <person name="Young N."/>
            <person name="Fitzgerald M."/>
            <person name="Haas B.J."/>
            <person name="Zeng Q."/>
            <person name="Young S."/>
            <person name="Adiconis X."/>
            <person name="Fan L."/>
            <person name="Levin J.Z."/>
            <person name="Mitchell T.K."/>
            <person name="Okubara P.A."/>
            <person name="Farman M.L."/>
            <person name="Kohn L.M."/>
            <person name="Birren B."/>
            <person name="Ma L.-J."/>
            <person name="Dean R.A."/>
        </authorList>
    </citation>
    <scope>NUCLEOTIDE SEQUENCE</scope>
    <source>
        <strain evidence="3">R3-111a-1</strain>
    </source>
</reference>
<dbReference type="RefSeq" id="XP_009224172.1">
    <property type="nucleotide sequence ID" value="XM_009225908.1"/>
</dbReference>
<gene>
    <name evidence="3" type="primary">20348530</name>
    <name evidence="2" type="ORF">GGTG_08072</name>
</gene>
<name>J3P3I6_GAET3</name>
<reference evidence="2" key="2">
    <citation type="submission" date="2010-07" db="EMBL/GenBank/DDBJ databases">
        <authorList>
            <consortium name="The Broad Institute Genome Sequencing Platform"/>
            <consortium name="Broad Institute Genome Sequencing Center for Infectious Disease"/>
            <person name="Ma L.-J."/>
            <person name="Dead R."/>
            <person name="Young S."/>
            <person name="Zeng Q."/>
            <person name="Koehrsen M."/>
            <person name="Alvarado L."/>
            <person name="Berlin A."/>
            <person name="Chapman S.B."/>
            <person name="Chen Z."/>
            <person name="Freedman E."/>
            <person name="Gellesch M."/>
            <person name="Goldberg J."/>
            <person name="Griggs A."/>
            <person name="Gujja S."/>
            <person name="Heilman E.R."/>
            <person name="Heiman D."/>
            <person name="Hepburn T."/>
            <person name="Howarth C."/>
            <person name="Jen D."/>
            <person name="Larson L."/>
            <person name="Mehta T."/>
            <person name="Neiman D."/>
            <person name="Pearson M."/>
            <person name="Roberts A."/>
            <person name="Saif S."/>
            <person name="Shea T."/>
            <person name="Shenoy N."/>
            <person name="Sisk P."/>
            <person name="Stolte C."/>
            <person name="Sykes S."/>
            <person name="Walk T."/>
            <person name="White J."/>
            <person name="Yandava C."/>
            <person name="Haas B."/>
            <person name="Nusbaum C."/>
            <person name="Birren B."/>
        </authorList>
    </citation>
    <scope>NUCLEOTIDE SEQUENCE</scope>
    <source>
        <strain evidence="2">R3-111a-1</strain>
    </source>
</reference>
<dbReference type="VEuPathDB" id="FungiDB:GGTG_08072"/>
<evidence type="ECO:0000256" key="1">
    <source>
        <dbReference type="SAM" id="MobiDB-lite"/>
    </source>
</evidence>
<reference evidence="3" key="5">
    <citation type="submission" date="2018-04" db="UniProtKB">
        <authorList>
            <consortium name="EnsemblFungi"/>
        </authorList>
    </citation>
    <scope>IDENTIFICATION</scope>
    <source>
        <strain evidence="3">R3-111a-1</strain>
    </source>
</reference>